<proteinExistence type="predicted"/>
<evidence type="ECO:0000313" key="1">
    <source>
        <dbReference type="EMBL" id="PNY81392.1"/>
    </source>
</evidence>
<sequence>MTTHVLEVGRAPATPTRVEADTLEAATRYIERRTGRPDAALLAALAWHGAQVQVGRLLVRGWTRSDQARPCPHCGEQVWARAVTCAEEAELAGLEAWGDATTAWTELGLVFPSAACDICGENLTFSVIRPPAVPTTE</sequence>
<dbReference type="RefSeq" id="WP_103311835.1">
    <property type="nucleotide sequence ID" value="NZ_PPPD01000001.1"/>
</dbReference>
<dbReference type="Proteomes" id="UP000236379">
    <property type="component" value="Unassembled WGS sequence"/>
</dbReference>
<accession>A0A2K3UXX5</accession>
<evidence type="ECO:0000313" key="2">
    <source>
        <dbReference type="Proteomes" id="UP000236379"/>
    </source>
</evidence>
<comment type="caution">
    <text evidence="1">The sequence shown here is derived from an EMBL/GenBank/DDBJ whole genome shotgun (WGS) entry which is preliminary data.</text>
</comment>
<reference evidence="1 2" key="1">
    <citation type="submission" date="2018-01" db="EMBL/GenBank/DDBJ databases">
        <title>Deinococcus koreensis sp. nov., a radiation-resistant bacterium isolated from river water.</title>
        <authorList>
            <person name="Choi A."/>
        </authorList>
    </citation>
    <scope>NUCLEOTIDE SEQUENCE [LARGE SCALE GENOMIC DNA]</scope>
    <source>
        <strain evidence="1 2">SJW1-2</strain>
    </source>
</reference>
<organism evidence="1 2">
    <name type="scientific">Deinococcus koreensis</name>
    <dbReference type="NCBI Taxonomy" id="2054903"/>
    <lineage>
        <taxon>Bacteria</taxon>
        <taxon>Thermotogati</taxon>
        <taxon>Deinococcota</taxon>
        <taxon>Deinococci</taxon>
        <taxon>Deinococcales</taxon>
        <taxon>Deinococcaceae</taxon>
        <taxon>Deinococcus</taxon>
    </lineage>
</organism>
<keyword evidence="2" id="KW-1185">Reference proteome</keyword>
<protein>
    <submittedName>
        <fullName evidence="1">Uncharacterized protein</fullName>
    </submittedName>
</protein>
<dbReference type="EMBL" id="PPPD01000001">
    <property type="protein sequence ID" value="PNY81392.1"/>
    <property type="molecule type" value="Genomic_DNA"/>
</dbReference>
<name>A0A2K3UXX5_9DEIO</name>
<dbReference type="AlphaFoldDB" id="A0A2K3UXX5"/>
<gene>
    <name evidence="1" type="ORF">CVO96_08345</name>
</gene>